<protein>
    <submittedName>
        <fullName evidence="1">Uncharacterized protein</fullName>
    </submittedName>
</protein>
<dbReference type="Proteomes" id="UP000005709">
    <property type="component" value="Unassembled WGS sequence"/>
</dbReference>
<gene>
    <name evidence="1" type="ORF">CAMGR0001_0422</name>
</gene>
<sequence length="47" mass="5595">MKISAPAYRSLYYFKKSLLTDIKILNLCYNHSNLGFEILSERIRLEK</sequence>
<reference evidence="1 2" key="1">
    <citation type="submission" date="2009-07" db="EMBL/GenBank/DDBJ databases">
        <authorList>
            <person name="Madupu R."/>
            <person name="Sebastian Y."/>
            <person name="Durkin A.S."/>
            <person name="Torralba M."/>
            <person name="Methe B."/>
            <person name="Sutton G.G."/>
            <person name="Strausberg R.L."/>
            <person name="Nelson K.E."/>
        </authorList>
    </citation>
    <scope>NUCLEOTIDE SEQUENCE [LARGE SCALE GENOMIC DNA]</scope>
    <source>
        <strain evidence="1 2">RM3268</strain>
    </source>
</reference>
<name>C8PHH7_9BACT</name>
<comment type="caution">
    <text evidence="1">The sequence shown here is derived from an EMBL/GenBank/DDBJ whole genome shotgun (WGS) entry which is preliminary data.</text>
</comment>
<proteinExistence type="predicted"/>
<evidence type="ECO:0000313" key="1">
    <source>
        <dbReference type="EMBL" id="EEV17591.1"/>
    </source>
</evidence>
<organism evidence="1 2">
    <name type="scientific">Campylobacter gracilis RM3268</name>
    <dbReference type="NCBI Taxonomy" id="553220"/>
    <lineage>
        <taxon>Bacteria</taxon>
        <taxon>Pseudomonadati</taxon>
        <taxon>Campylobacterota</taxon>
        <taxon>Epsilonproteobacteria</taxon>
        <taxon>Campylobacterales</taxon>
        <taxon>Campylobacteraceae</taxon>
        <taxon>Campylobacter</taxon>
    </lineage>
</organism>
<dbReference type="EMBL" id="ACYG01000024">
    <property type="protein sequence ID" value="EEV17591.1"/>
    <property type="molecule type" value="Genomic_DNA"/>
</dbReference>
<accession>C8PHH7</accession>
<dbReference type="AlphaFoldDB" id="C8PHH7"/>
<evidence type="ECO:0000313" key="2">
    <source>
        <dbReference type="Proteomes" id="UP000005709"/>
    </source>
</evidence>
<keyword evidence="2" id="KW-1185">Reference proteome</keyword>